<name>A0A6A6BFB1_9PEZI</name>
<dbReference type="Pfam" id="PF01960">
    <property type="entry name" value="ArgJ"/>
    <property type="match status" value="1"/>
</dbReference>
<keyword evidence="9 10" id="KW-0012">Acyltransferase</keyword>
<proteinExistence type="inferred from homology"/>
<dbReference type="GO" id="GO:0004042">
    <property type="term" value="F:L-glutamate N-acetyltransferase activity"/>
    <property type="evidence" value="ECO:0007669"/>
    <property type="project" value="UniProtKB-UniRule"/>
</dbReference>
<comment type="PTM">
    <text evidence="10">The alpha and beta chains are autoproteolytically processed from a single precursor protein within the mitochondrion.</text>
</comment>
<evidence type="ECO:0000256" key="7">
    <source>
        <dbReference type="ARBA" id="ARBA00023128"/>
    </source>
</evidence>
<feature type="binding site" evidence="10">
    <location>
        <position position="459"/>
    </location>
    <ligand>
        <name>substrate</name>
    </ligand>
</feature>
<feature type="site" description="Involved in the stabilization of negative charge on the oxyanion by the formation of the oxyanion hole" evidence="10">
    <location>
        <position position="158"/>
    </location>
</feature>
<keyword evidence="7 10" id="KW-0496">Mitochondrion</keyword>
<sequence length="459" mass="47731">MTSARPSPIQRLVPTMKSFVRNYSAPGEGSIPPAKAKYVPTSGTYPKGFLAASAHVGVKASNTRFDDLALIASESPCAGAAVFTKNKFQAAPVTVSRDMLKKRGGSGIRSVVVNSGCANAVTGKGGIEDAIAMGKKADACFAGAKDGDDSSSIVMSTGVIGQRLPIQKILDKIPTAHQGLGNAHSNWLGAARAICTTDTFPKLLSRQFTLSSAPGTTYSIAGMTKGAGMIHPNMATLLGIICTDAPIAPSALQSLLTAAVTKSFNSISVDGDTSTNDTVAILANGAAGGQEITSASGAAYGEIENILTKFAADLSQLVVRDGEGATKFVTIRVTNAATYEDAKKVASTIARSPLVKTALYGKDANWGRILCATGYADGVDSVVPEQTSVSFIPTDGSAELKLLVRGEPEKVDEARAAQILAPEDLEILVRLSEKPGAEAVYWTCDFSHEYVTINGDYRT</sequence>
<dbReference type="FunFam" id="3.10.20.340:FF:000002">
    <property type="entry name" value="Arginine biosynthesis bifunctional protein ArgJ, mitochondrial"/>
    <property type="match status" value="1"/>
</dbReference>
<dbReference type="InterPro" id="IPR002813">
    <property type="entry name" value="Arg_biosynth_ArgJ"/>
</dbReference>
<dbReference type="NCBIfam" id="NF003802">
    <property type="entry name" value="PRK05388.1"/>
    <property type="match status" value="1"/>
</dbReference>
<feature type="binding site" evidence="10">
    <location>
        <position position="196"/>
    </location>
    <ligand>
        <name>substrate</name>
    </ligand>
</feature>
<comment type="catalytic activity">
    <reaction evidence="10">
        <text>N(2)-acetyl-L-ornithine + L-glutamate = N-acetyl-L-glutamate + L-ornithine</text>
        <dbReference type="Rhea" id="RHEA:15349"/>
        <dbReference type="ChEBI" id="CHEBI:29985"/>
        <dbReference type="ChEBI" id="CHEBI:44337"/>
        <dbReference type="ChEBI" id="CHEBI:46911"/>
        <dbReference type="ChEBI" id="CHEBI:57805"/>
        <dbReference type="EC" id="2.3.1.35"/>
    </reaction>
</comment>
<dbReference type="FunFam" id="3.60.70.12:FF:000001">
    <property type="entry name" value="Arginine biosynthesis bifunctional protein ArgJ, chloroplastic"/>
    <property type="match status" value="1"/>
</dbReference>
<dbReference type="EC" id="2.3.1.1" evidence="10"/>
<feature type="binding site" evidence="10">
    <location>
        <position position="225"/>
    </location>
    <ligand>
        <name>substrate</name>
    </ligand>
</feature>
<dbReference type="Gene3D" id="3.60.70.12">
    <property type="entry name" value="L-amino peptidase D-ALA esterase/amidase"/>
    <property type="match status" value="1"/>
</dbReference>
<protein>
    <recommendedName>
        <fullName evidence="10">Arginine biosynthesis bifunctional protein ArgJ, mitochondrial</fullName>
    </recommendedName>
    <domain>
        <recommendedName>
            <fullName evidence="10">Glutamate N-acetyltransferase</fullName>
            <shortName evidence="10">GAT</shortName>
            <ecNumber evidence="10">2.3.1.35</ecNumber>
        </recommendedName>
        <alternativeName>
            <fullName evidence="10">Ornithine acetyltransferase</fullName>
            <shortName evidence="10">OATase</shortName>
        </alternativeName>
        <alternativeName>
            <fullName evidence="10">Ornithine transacetylase</fullName>
        </alternativeName>
    </domain>
    <domain>
        <recommendedName>
            <fullName evidence="10">Amino-acid acetyltransferase</fullName>
            <ecNumber evidence="10">2.3.1.1</ecNumber>
        </recommendedName>
        <alternativeName>
            <fullName evidence="10">N-acetylglutamate synthase</fullName>
            <shortName evidence="10">AGS</shortName>
        </alternativeName>
    </domain>
    <component>
        <recommendedName>
            <fullName evidence="10">Arginine biosynthesis bifunctional protein ArgJ alpha chain</fullName>
        </recommendedName>
    </component>
    <component>
        <recommendedName>
            <fullName evidence="10">Arginine biosynthesis bifunctional protein ArgJ beta chain</fullName>
        </recommendedName>
    </component>
</protein>
<organism evidence="11 12">
    <name type="scientific">Aplosporella prunicola CBS 121167</name>
    <dbReference type="NCBI Taxonomy" id="1176127"/>
    <lineage>
        <taxon>Eukaryota</taxon>
        <taxon>Fungi</taxon>
        <taxon>Dikarya</taxon>
        <taxon>Ascomycota</taxon>
        <taxon>Pezizomycotina</taxon>
        <taxon>Dothideomycetes</taxon>
        <taxon>Dothideomycetes incertae sedis</taxon>
        <taxon>Botryosphaeriales</taxon>
        <taxon>Aplosporellaceae</taxon>
        <taxon>Aplosporella</taxon>
    </lineage>
</organism>
<comment type="function">
    <text evidence="10">Catalyzes two activities which are involved in the cyclic version of arginine biosynthesis: the synthesis of acetylglutamate from glutamate and acetyl-CoA, and of ornithine by transacetylation between acetylornithine and glutamate.</text>
</comment>
<evidence type="ECO:0000256" key="6">
    <source>
        <dbReference type="ARBA" id="ARBA00022813"/>
    </source>
</evidence>
<dbReference type="RefSeq" id="XP_033398572.1">
    <property type="nucleotide sequence ID" value="XM_033545127.1"/>
</dbReference>
<dbReference type="EMBL" id="ML995483">
    <property type="protein sequence ID" value="KAF2142860.1"/>
    <property type="molecule type" value="Genomic_DNA"/>
</dbReference>
<dbReference type="UniPathway" id="UPA00068">
    <property type="reaction ID" value="UER00106"/>
</dbReference>
<evidence type="ECO:0000256" key="9">
    <source>
        <dbReference type="ARBA" id="ARBA00023315"/>
    </source>
</evidence>
<keyword evidence="12" id="KW-1185">Reference proteome</keyword>
<dbReference type="PANTHER" id="PTHR23100:SF0">
    <property type="entry name" value="ARGININE BIOSYNTHESIS BIFUNCTIONAL PROTEIN ARGJ, MITOCHONDRIAL"/>
    <property type="match status" value="1"/>
</dbReference>
<dbReference type="Proteomes" id="UP000799438">
    <property type="component" value="Unassembled WGS sequence"/>
</dbReference>
<evidence type="ECO:0000313" key="12">
    <source>
        <dbReference type="Proteomes" id="UP000799438"/>
    </source>
</evidence>
<evidence type="ECO:0000256" key="4">
    <source>
        <dbReference type="ARBA" id="ARBA00022605"/>
    </source>
</evidence>
<comment type="catalytic activity">
    <reaction evidence="10">
        <text>L-glutamate + acetyl-CoA = N-acetyl-L-glutamate + CoA + H(+)</text>
        <dbReference type="Rhea" id="RHEA:24292"/>
        <dbReference type="ChEBI" id="CHEBI:15378"/>
        <dbReference type="ChEBI" id="CHEBI:29985"/>
        <dbReference type="ChEBI" id="CHEBI:44337"/>
        <dbReference type="ChEBI" id="CHEBI:57287"/>
        <dbReference type="ChEBI" id="CHEBI:57288"/>
        <dbReference type="EC" id="2.3.1.1"/>
    </reaction>
</comment>
<accession>A0A6A6BFB1</accession>
<dbReference type="GO" id="GO:0006592">
    <property type="term" value="P:ornithine biosynthetic process"/>
    <property type="evidence" value="ECO:0007669"/>
    <property type="project" value="TreeGrafter"/>
</dbReference>
<feature type="site" description="Involved in the stabilization of negative charge on the oxyanion by the formation of the oxyanion hole" evidence="10">
    <location>
        <position position="157"/>
    </location>
</feature>
<dbReference type="OrthoDB" id="4199794at2759"/>
<dbReference type="NCBIfam" id="TIGR00120">
    <property type="entry name" value="ArgJ"/>
    <property type="match status" value="1"/>
</dbReference>
<evidence type="ECO:0000256" key="5">
    <source>
        <dbReference type="ARBA" id="ARBA00022679"/>
    </source>
</evidence>
<dbReference type="InterPro" id="IPR042195">
    <property type="entry name" value="ArgJ_beta_C"/>
</dbReference>
<keyword evidence="6 10" id="KW-0068">Autocatalytic cleavage</keyword>
<comment type="subunit">
    <text evidence="10">Heterodimer of an alpha and a beta chain.</text>
</comment>
<comment type="pathway">
    <text evidence="10">Amino-acid biosynthesis; L-arginine biosynthesis; L-ornithine and N-acetyl-L-glutamate from L-glutamate and N(2)-acetyl-L-ornithine (cyclic): step 1/1.</text>
</comment>
<feature type="binding site" evidence="10">
    <location>
        <position position="236"/>
    </location>
    <ligand>
        <name>substrate</name>
    </ligand>
</feature>
<keyword evidence="4 10" id="KW-0028">Amino-acid biosynthesis</keyword>
<feature type="binding site" evidence="10">
    <location>
        <position position="454"/>
    </location>
    <ligand>
        <name>substrate</name>
    </ligand>
</feature>
<feature type="site" description="Cleavage; by autolysis" evidence="10">
    <location>
        <begin position="235"/>
        <end position="236"/>
    </location>
</feature>
<evidence type="ECO:0000313" key="11">
    <source>
        <dbReference type="EMBL" id="KAF2142860.1"/>
    </source>
</evidence>
<feature type="chain" id="PRO_5025737250" description="Arginine biosynthesis bifunctional protein ArgJ beta chain" evidence="10">
    <location>
        <begin position="236"/>
        <end position="459"/>
    </location>
</feature>
<keyword evidence="3 10" id="KW-0055">Arginine biosynthesis</keyword>
<dbReference type="Gene3D" id="3.10.20.340">
    <property type="entry name" value="ArgJ beta chain, C-terminal domain"/>
    <property type="match status" value="1"/>
</dbReference>
<dbReference type="AlphaFoldDB" id="A0A6A6BFB1"/>
<dbReference type="CDD" id="cd02152">
    <property type="entry name" value="OAT"/>
    <property type="match status" value="1"/>
</dbReference>
<keyword evidence="8 10" id="KW-0511">Multifunctional enzyme</keyword>
<comment type="pathway">
    <text evidence="10">Amino-acid biosynthesis; L-arginine biosynthesis; N(2)-acetyl-L-ornithine from L-glutamate: step 1/4.</text>
</comment>
<reference evidence="11" key="1">
    <citation type="journal article" date="2020" name="Stud. Mycol.">
        <title>101 Dothideomycetes genomes: a test case for predicting lifestyles and emergence of pathogens.</title>
        <authorList>
            <person name="Haridas S."/>
            <person name="Albert R."/>
            <person name="Binder M."/>
            <person name="Bloem J."/>
            <person name="Labutti K."/>
            <person name="Salamov A."/>
            <person name="Andreopoulos B."/>
            <person name="Baker S."/>
            <person name="Barry K."/>
            <person name="Bills G."/>
            <person name="Bluhm B."/>
            <person name="Cannon C."/>
            <person name="Castanera R."/>
            <person name="Culley D."/>
            <person name="Daum C."/>
            <person name="Ezra D."/>
            <person name="Gonzalez J."/>
            <person name="Henrissat B."/>
            <person name="Kuo A."/>
            <person name="Liang C."/>
            <person name="Lipzen A."/>
            <person name="Lutzoni F."/>
            <person name="Magnuson J."/>
            <person name="Mondo S."/>
            <person name="Nolan M."/>
            <person name="Ohm R."/>
            <person name="Pangilinan J."/>
            <person name="Park H.-J."/>
            <person name="Ramirez L."/>
            <person name="Alfaro M."/>
            <person name="Sun H."/>
            <person name="Tritt A."/>
            <person name="Yoshinaga Y."/>
            <person name="Zwiers L.-H."/>
            <person name="Turgeon B."/>
            <person name="Goodwin S."/>
            <person name="Spatafora J."/>
            <person name="Crous P."/>
            <person name="Grigoriev I."/>
        </authorList>
    </citation>
    <scope>NUCLEOTIDE SEQUENCE</scope>
    <source>
        <strain evidence="11">CBS 121167</strain>
    </source>
</reference>
<feature type="binding site" evidence="10">
    <location>
        <position position="323"/>
    </location>
    <ligand>
        <name>substrate</name>
    </ligand>
</feature>
<dbReference type="GO" id="GO:0004358">
    <property type="term" value="F:L-glutamate N-acetyltransferase activity, acting on acetyl-L-ornithine as donor"/>
    <property type="evidence" value="ECO:0007669"/>
    <property type="project" value="UniProtKB-UniRule"/>
</dbReference>
<comment type="subcellular location">
    <subcellularLocation>
        <location evidence="1 10">Mitochondrion matrix</location>
    </subcellularLocation>
</comment>
<comment type="similarity">
    <text evidence="2 10">Belongs to the ArgJ family.</text>
</comment>
<keyword evidence="5 10" id="KW-0808">Transferase</keyword>
<feature type="active site" description="Nucleophile" evidence="10">
    <location>
        <position position="236"/>
    </location>
</feature>
<dbReference type="GO" id="GO:0005759">
    <property type="term" value="C:mitochondrial matrix"/>
    <property type="evidence" value="ECO:0007669"/>
    <property type="project" value="UniProtKB-SubCell"/>
</dbReference>
<evidence type="ECO:0000256" key="8">
    <source>
        <dbReference type="ARBA" id="ARBA00023268"/>
    </source>
</evidence>
<dbReference type="GO" id="GO:0006526">
    <property type="term" value="P:L-arginine biosynthetic process"/>
    <property type="evidence" value="ECO:0007669"/>
    <property type="project" value="UniProtKB-UniRule"/>
</dbReference>
<dbReference type="SUPFAM" id="SSF56266">
    <property type="entry name" value="DmpA/ArgJ-like"/>
    <property type="match status" value="1"/>
</dbReference>
<evidence type="ECO:0000256" key="1">
    <source>
        <dbReference type="ARBA" id="ARBA00004305"/>
    </source>
</evidence>
<evidence type="ECO:0000256" key="2">
    <source>
        <dbReference type="ARBA" id="ARBA00006774"/>
    </source>
</evidence>
<evidence type="ECO:0000256" key="3">
    <source>
        <dbReference type="ARBA" id="ARBA00022571"/>
    </source>
</evidence>
<feature type="chain" id="PRO_5025737249" description="Arginine biosynthesis bifunctional protein ArgJ alpha chain" evidence="10">
    <location>
        <begin position="1"/>
        <end position="235"/>
    </location>
</feature>
<dbReference type="HAMAP" id="MF_01106">
    <property type="entry name" value="ArgJ"/>
    <property type="match status" value="1"/>
</dbReference>
<dbReference type="InterPro" id="IPR016117">
    <property type="entry name" value="ArgJ-like_dom_sf"/>
</dbReference>
<dbReference type="FunFam" id="3.30.2330.10:FF:000001">
    <property type="entry name" value="Arginine biosynthesis bifunctional protein ArgJ, mitochondrial"/>
    <property type="match status" value="1"/>
</dbReference>
<gene>
    <name evidence="11" type="ORF">K452DRAFT_331418</name>
</gene>
<dbReference type="GeneID" id="54302623"/>
<dbReference type="Gene3D" id="3.30.2330.10">
    <property type="entry name" value="arginine biosynthesis bifunctional protein suprefamily"/>
    <property type="match status" value="1"/>
</dbReference>
<dbReference type="EC" id="2.3.1.35" evidence="10"/>
<evidence type="ECO:0000256" key="10">
    <source>
        <dbReference type="HAMAP-Rule" id="MF_03124"/>
    </source>
</evidence>
<dbReference type="PANTHER" id="PTHR23100">
    <property type="entry name" value="ARGININE BIOSYNTHESIS BIFUNCTIONAL PROTEIN ARGJ"/>
    <property type="match status" value="1"/>
</dbReference>